<gene>
    <name evidence="1" type="ORF">CLV30_11390</name>
</gene>
<dbReference type="EMBL" id="PYGE01000013">
    <property type="protein sequence ID" value="PSL01602.1"/>
    <property type="molecule type" value="Genomic_DNA"/>
</dbReference>
<keyword evidence="2" id="KW-1185">Reference proteome</keyword>
<proteinExistence type="predicted"/>
<dbReference type="Proteomes" id="UP000243528">
    <property type="component" value="Unassembled WGS sequence"/>
</dbReference>
<sequence>MDVASAVVVVAALGFALWATWYVRRTVTAVTRPEQASTLAERIWPGAVFGLEHVSHHRYVLRNDGNDTAYGVRVDVRNLVRHEGSIIVDRFPPGHAERYMLIQPLELRVSEITVSWHDRPDHLDAPRSVRLPLHTVTDPYERHGM</sequence>
<name>A0A2P8DWM0_9ACTN</name>
<dbReference type="AlphaFoldDB" id="A0A2P8DWM0"/>
<evidence type="ECO:0000313" key="1">
    <source>
        <dbReference type="EMBL" id="PSL01602.1"/>
    </source>
</evidence>
<evidence type="ECO:0000313" key="2">
    <source>
        <dbReference type="Proteomes" id="UP000243528"/>
    </source>
</evidence>
<reference evidence="1 2" key="1">
    <citation type="submission" date="2018-03" db="EMBL/GenBank/DDBJ databases">
        <title>Genomic Encyclopedia of Archaeal and Bacterial Type Strains, Phase II (KMG-II): from individual species to whole genera.</title>
        <authorList>
            <person name="Goeker M."/>
        </authorList>
    </citation>
    <scope>NUCLEOTIDE SEQUENCE [LARGE SCALE GENOMIC DNA]</scope>
    <source>
        <strain evidence="1 2">DSM 45211</strain>
    </source>
</reference>
<organism evidence="1 2">
    <name type="scientific">Haloactinopolyspora alba</name>
    <dbReference type="NCBI Taxonomy" id="648780"/>
    <lineage>
        <taxon>Bacteria</taxon>
        <taxon>Bacillati</taxon>
        <taxon>Actinomycetota</taxon>
        <taxon>Actinomycetes</taxon>
        <taxon>Jiangellales</taxon>
        <taxon>Jiangellaceae</taxon>
        <taxon>Haloactinopolyspora</taxon>
    </lineage>
</organism>
<comment type="caution">
    <text evidence="1">The sequence shown here is derived from an EMBL/GenBank/DDBJ whole genome shotgun (WGS) entry which is preliminary data.</text>
</comment>
<protein>
    <submittedName>
        <fullName evidence="1">Uncharacterized protein</fullName>
    </submittedName>
</protein>
<accession>A0A2P8DWM0</accession>